<evidence type="ECO:0000313" key="2">
    <source>
        <dbReference type="Proteomes" id="UP000033636"/>
    </source>
</evidence>
<proteinExistence type="predicted"/>
<dbReference type="EC" id="2.7.7.6" evidence="1"/>
<protein>
    <submittedName>
        <fullName evidence="1">DNA-directed RNA polymerase</fullName>
        <ecNumber evidence="1">2.7.7.6</ecNumber>
    </submittedName>
</protein>
<dbReference type="EMBL" id="JZWT02000011">
    <property type="protein sequence ID" value="MFB6490598.1"/>
    <property type="molecule type" value="Genomic_DNA"/>
</dbReference>
<reference evidence="1" key="1">
    <citation type="submission" date="2024-07" db="EMBL/GenBank/DDBJ databases">
        <title>Metagenome and Metagenome-Assembled Genomes of Archaea from a hot spring from the geothermal field of Los Azufres, Mexico.</title>
        <authorList>
            <person name="Marin-Paredes R."/>
            <person name="Martinez-Romero E."/>
            <person name="Servin-Garciduenas L.E."/>
        </authorList>
    </citation>
    <scope>NUCLEOTIDE SEQUENCE</scope>
</reference>
<comment type="caution">
    <text evidence="1">The sequence shown here is derived from an EMBL/GenBank/DDBJ whole genome shotgun (WGS) entry which is preliminary data.</text>
</comment>
<sequence>MPFRIIEAEDYVRIAPIDFGKPLEDVARAQLRARYEGRAFRDLGMVVAVVDVKVSRDGVIIFGDGATYHSATFTLLTYMPLDGEVVHGVVESAREVGVMVRAGPVLGFINKIHLMEEPNIFFDASSKSFIGERTKRKVSVGDLVRARITGISYVPQREGNDIALRITMTMRAPGLGKLEWIREKKAAAAKK</sequence>
<evidence type="ECO:0000313" key="1">
    <source>
        <dbReference type="EMBL" id="MFB6490598.1"/>
    </source>
</evidence>
<accession>A0ACC6V0L5</accession>
<keyword evidence="1" id="KW-0548">Nucleotidyltransferase</keyword>
<gene>
    <name evidence="1" type="ORF">TU35_005025</name>
</gene>
<name>A0ACC6V0L5_9CREN</name>
<dbReference type="Proteomes" id="UP000033636">
    <property type="component" value="Unassembled WGS sequence"/>
</dbReference>
<organism evidence="1 2">
    <name type="scientific">Thermoproteus sp. AZ2</name>
    <dbReference type="NCBI Taxonomy" id="1609232"/>
    <lineage>
        <taxon>Archaea</taxon>
        <taxon>Thermoproteota</taxon>
        <taxon>Thermoprotei</taxon>
        <taxon>Thermoproteales</taxon>
        <taxon>Thermoproteaceae</taxon>
        <taxon>Thermoproteus</taxon>
    </lineage>
</organism>
<keyword evidence="1" id="KW-0804">Transcription</keyword>
<keyword evidence="1" id="KW-0240">DNA-directed RNA polymerase</keyword>
<keyword evidence="1" id="KW-0808">Transferase</keyword>